<dbReference type="InterPro" id="IPR023996">
    <property type="entry name" value="TonB-dep_OMP_SusC/RagA"/>
</dbReference>
<dbReference type="eggNOG" id="COG4206">
    <property type="taxonomic scope" value="Bacteria"/>
</dbReference>
<dbReference type="EMBL" id="BAMD01000059">
    <property type="protein sequence ID" value="GAF04887.1"/>
    <property type="molecule type" value="Genomic_DNA"/>
</dbReference>
<name>W7Y990_9BACT</name>
<protein>
    <submittedName>
        <fullName evidence="2">TonB-linked outer membrane protein, SusC/RagA family</fullName>
    </submittedName>
</protein>
<evidence type="ECO:0000313" key="3">
    <source>
        <dbReference type="Proteomes" id="UP000019402"/>
    </source>
</evidence>
<dbReference type="AlphaFoldDB" id="W7Y990"/>
<dbReference type="SUPFAM" id="SSF56935">
    <property type="entry name" value="Porins"/>
    <property type="match status" value="1"/>
</dbReference>
<dbReference type="NCBIfam" id="TIGR04056">
    <property type="entry name" value="OMP_RagA_SusC"/>
    <property type="match status" value="1"/>
</dbReference>
<dbReference type="InterPro" id="IPR037066">
    <property type="entry name" value="Plug_dom_sf"/>
</dbReference>
<dbReference type="Pfam" id="PF07715">
    <property type="entry name" value="Plug"/>
    <property type="match status" value="1"/>
</dbReference>
<dbReference type="Gene3D" id="2.170.130.10">
    <property type="entry name" value="TonB-dependent receptor, plug domain"/>
    <property type="match status" value="1"/>
</dbReference>
<gene>
    <name evidence="2" type="ORF">JCM21142_93609</name>
</gene>
<sequence>MKYIQIRFILLTLVVWVPLLMVDAQVIVENEADSLNINKNPLVQVAYEKVSQNDLLGGVSFINMEELTKVNYNTYSLDNMQGYVAGFTGNSLWGMDGYLVMIDGVPRDASDVQPSEIENISFLKSASAVILYGSRAAKGVVYISTKRGRKEGLHISVRANTGWHVAKSYPKYLGSAEYMTLYNEALENDGLNAQYSQEDIYHYGSGINPYRYPNVDFYSSDYIRDAYNRTDVNTEITGGNERAKFYSNIGFYSMGDLVNFGEAKNNNINRLNVRGNIDLKLNENIKAYINTNATFYNARSANVTDGNDGDNVTDDYWTYATRLRPNRIAPLIPTSYIDTNDKVSWNFVNNSDNIIGDKYFLAGTQSDMTNVFADSYAAGHKKWTSRKFQFDTGLDFDLKNLLRGLSFQTQFAVDYSTSYVTSYDNTYAVYLPSWRDYNGRDYVELSQKVNTDKKSGNQNISNSYSMQTMLLSGCLNYQTKINERHSFDARLLASGWQQKESEEYHAIGNANLGLQLEYNYREKYYADFSAAVVHSAKLPVGNRDALSPSATIGWRISEESFMAHSSVVDNMVLSMSGSILHSDLDIEDYYLYTVSFDQAEGAYWGWLDGIAERSTNSKRGANDELTYVKRKELSAHLAASLWNKKVDINTSFFVISTDGGIIEPSTVYPSYFSTSYPQASFNSAIINYNQDKRIGFDVGVNYNKQIGEFDLSLGIAASYYSSEAKQRDEMNQWKYQNRKGKAIDGIWGLESLGLFQSQQEIENAPEQKFGGSLQPGDIKYADQNKDGIIDNQDQVFLGKGGWYGAPLTTGIHLTTKWKNVSLFALGTGSFGAYGMKNSAYYWISGNDKYSEVVRGRWSEDNKENATFPRLTTESGDNNFRNSDYWLYKSDYFNLAKVQITYNIPKSILNQIVFQQISTYVSGSNLLTISNEREVLEMSVGRAPQTRFYNFGIKAVF</sequence>
<keyword evidence="3" id="KW-1185">Reference proteome</keyword>
<dbReference type="STRING" id="869213.GCA_000517085_01349"/>
<evidence type="ECO:0000259" key="1">
    <source>
        <dbReference type="Pfam" id="PF07715"/>
    </source>
</evidence>
<organism evidence="2 3">
    <name type="scientific">Saccharicrinis fermentans DSM 9555 = JCM 21142</name>
    <dbReference type="NCBI Taxonomy" id="869213"/>
    <lineage>
        <taxon>Bacteria</taxon>
        <taxon>Pseudomonadati</taxon>
        <taxon>Bacteroidota</taxon>
        <taxon>Bacteroidia</taxon>
        <taxon>Marinilabiliales</taxon>
        <taxon>Marinilabiliaceae</taxon>
        <taxon>Saccharicrinis</taxon>
    </lineage>
</organism>
<dbReference type="OrthoDB" id="9768177at2"/>
<proteinExistence type="predicted"/>
<reference evidence="2 3" key="1">
    <citation type="journal article" date="2014" name="Genome Announc.">
        <title>Draft Genome Sequence of Cytophaga fermentans JCM 21142T, a Facultative Anaerobe Isolated from Marine Mud.</title>
        <authorList>
            <person name="Starns D."/>
            <person name="Oshima K."/>
            <person name="Suda W."/>
            <person name="Iino T."/>
            <person name="Yuki M."/>
            <person name="Inoue J."/>
            <person name="Kitamura K."/>
            <person name="Iida T."/>
            <person name="Darby A."/>
            <person name="Hattori M."/>
            <person name="Ohkuma M."/>
        </authorList>
    </citation>
    <scope>NUCLEOTIDE SEQUENCE [LARGE SCALE GENOMIC DNA]</scope>
    <source>
        <strain evidence="2 3">JCM 21142</strain>
    </source>
</reference>
<accession>W7Y990</accession>
<comment type="caution">
    <text evidence="2">The sequence shown here is derived from an EMBL/GenBank/DDBJ whole genome shotgun (WGS) entry which is preliminary data.</text>
</comment>
<dbReference type="RefSeq" id="WP_027471199.1">
    <property type="nucleotide sequence ID" value="NZ_BAMD01000059.1"/>
</dbReference>
<dbReference type="Proteomes" id="UP000019402">
    <property type="component" value="Unassembled WGS sequence"/>
</dbReference>
<dbReference type="InterPro" id="IPR012910">
    <property type="entry name" value="Plug_dom"/>
</dbReference>
<evidence type="ECO:0000313" key="2">
    <source>
        <dbReference type="EMBL" id="GAF04887.1"/>
    </source>
</evidence>
<feature type="domain" description="TonB-dependent receptor plug" evidence="1">
    <location>
        <begin position="80"/>
        <end position="140"/>
    </location>
</feature>